<evidence type="ECO:0000256" key="5">
    <source>
        <dbReference type="PROSITE-ProRule" id="PRU01240"/>
    </source>
</evidence>
<gene>
    <name evidence="8" type="ORF">E6Q80_15195</name>
</gene>
<comment type="similarity">
    <text evidence="1 5 6">Belongs to the peptidase S8 family.</text>
</comment>
<dbReference type="PRINTS" id="PR00723">
    <property type="entry name" value="SUBTILISIN"/>
</dbReference>
<feature type="domain" description="Peptidase S8/S53" evidence="7">
    <location>
        <begin position="108"/>
        <end position="359"/>
    </location>
</feature>
<dbReference type="InterPro" id="IPR023827">
    <property type="entry name" value="Peptidase_S8_Asp-AS"/>
</dbReference>
<dbReference type="Gene3D" id="3.40.50.200">
    <property type="entry name" value="Peptidase S8/S53 domain"/>
    <property type="match status" value="1"/>
</dbReference>
<dbReference type="Proteomes" id="UP000321192">
    <property type="component" value="Unassembled WGS sequence"/>
</dbReference>
<protein>
    <submittedName>
        <fullName evidence="8">Peptidase S8</fullName>
    </submittedName>
</protein>
<evidence type="ECO:0000256" key="2">
    <source>
        <dbReference type="ARBA" id="ARBA00022670"/>
    </source>
</evidence>
<dbReference type="AlphaFoldDB" id="A0A5C7SIQ2"/>
<dbReference type="CDD" id="cd07480">
    <property type="entry name" value="Peptidases_S8_12"/>
    <property type="match status" value="1"/>
</dbReference>
<evidence type="ECO:0000256" key="3">
    <source>
        <dbReference type="ARBA" id="ARBA00022801"/>
    </source>
</evidence>
<dbReference type="RefSeq" id="WP_276659868.1">
    <property type="nucleotide sequence ID" value="NZ_SSFD01000238.1"/>
</dbReference>
<dbReference type="InterPro" id="IPR015500">
    <property type="entry name" value="Peptidase_S8_subtilisin-rel"/>
</dbReference>
<keyword evidence="3 5" id="KW-0378">Hydrolase</keyword>
<feature type="active site" description="Charge relay system" evidence="5">
    <location>
        <position position="117"/>
    </location>
</feature>
<keyword evidence="4 5" id="KW-0720">Serine protease</keyword>
<dbReference type="PROSITE" id="PS51892">
    <property type="entry name" value="SUBTILASE"/>
    <property type="match status" value="1"/>
</dbReference>
<evidence type="ECO:0000313" key="9">
    <source>
        <dbReference type="Proteomes" id="UP000321192"/>
    </source>
</evidence>
<dbReference type="Pfam" id="PF00082">
    <property type="entry name" value="Peptidase_S8"/>
    <property type="match status" value="1"/>
</dbReference>
<dbReference type="PANTHER" id="PTHR43806:SF11">
    <property type="entry name" value="CEREVISIN-RELATED"/>
    <property type="match status" value="1"/>
</dbReference>
<dbReference type="InterPro" id="IPR036852">
    <property type="entry name" value="Peptidase_S8/S53_dom_sf"/>
</dbReference>
<evidence type="ECO:0000259" key="7">
    <source>
        <dbReference type="Pfam" id="PF00082"/>
    </source>
</evidence>
<dbReference type="PROSITE" id="PS00138">
    <property type="entry name" value="SUBTILASE_SER"/>
    <property type="match status" value="1"/>
</dbReference>
<comment type="caution">
    <text evidence="8">The sequence shown here is derived from an EMBL/GenBank/DDBJ whole genome shotgun (WGS) entry which is preliminary data.</text>
</comment>
<evidence type="ECO:0000256" key="6">
    <source>
        <dbReference type="RuleBase" id="RU003355"/>
    </source>
</evidence>
<dbReference type="InterPro" id="IPR050131">
    <property type="entry name" value="Peptidase_S8_subtilisin-like"/>
</dbReference>
<reference evidence="8 9" key="1">
    <citation type="submission" date="2018-09" db="EMBL/GenBank/DDBJ databases">
        <title>Metagenome Assembled Genomes from an Advanced Water Purification Facility.</title>
        <authorList>
            <person name="Stamps B.W."/>
            <person name="Spear J.R."/>
        </authorList>
    </citation>
    <scope>NUCLEOTIDE SEQUENCE [LARGE SCALE GENOMIC DNA]</scope>
    <source>
        <strain evidence="8">Bin_27_1</strain>
    </source>
</reference>
<dbReference type="GO" id="GO:0006508">
    <property type="term" value="P:proteolysis"/>
    <property type="evidence" value="ECO:0007669"/>
    <property type="project" value="UniProtKB-KW"/>
</dbReference>
<name>A0A5C7SIQ2_THASP</name>
<feature type="active site" description="Charge relay system" evidence="5">
    <location>
        <position position="148"/>
    </location>
</feature>
<organism evidence="8 9">
    <name type="scientific">Thauera aminoaromatica</name>
    <dbReference type="NCBI Taxonomy" id="164330"/>
    <lineage>
        <taxon>Bacteria</taxon>
        <taxon>Pseudomonadati</taxon>
        <taxon>Pseudomonadota</taxon>
        <taxon>Betaproteobacteria</taxon>
        <taxon>Rhodocyclales</taxon>
        <taxon>Zoogloeaceae</taxon>
        <taxon>Thauera</taxon>
    </lineage>
</organism>
<dbReference type="GO" id="GO:0004252">
    <property type="term" value="F:serine-type endopeptidase activity"/>
    <property type="evidence" value="ECO:0007669"/>
    <property type="project" value="UniProtKB-UniRule"/>
</dbReference>
<evidence type="ECO:0000256" key="4">
    <source>
        <dbReference type="ARBA" id="ARBA00022825"/>
    </source>
</evidence>
<feature type="active site" description="Charge relay system" evidence="5">
    <location>
        <position position="341"/>
    </location>
</feature>
<evidence type="ECO:0000256" key="1">
    <source>
        <dbReference type="ARBA" id="ARBA00011073"/>
    </source>
</evidence>
<dbReference type="SUPFAM" id="SSF52743">
    <property type="entry name" value="Subtilisin-like"/>
    <property type="match status" value="1"/>
</dbReference>
<dbReference type="PROSITE" id="PS00136">
    <property type="entry name" value="SUBTILASE_ASP"/>
    <property type="match status" value="1"/>
</dbReference>
<accession>A0A5C7SIQ2</accession>
<sequence>MKTKHIILRSTRAPHPPIVARGIRPNAELRAEVDLDLAANADIRLEIDELDLHDAARLQRSNDIVVMAPAMPMQLVTPRDVRDATPEETGDIAWGVQAVRADTSPATGAGVVVAVLDTGIAPNHPAFAGVELVRRNFTAESDDDLHGHGTHCAGTIFGRRVSGTRIGVAPGVTKALIGKVLGAGGGSSELIADAMHWAVKQGAHIISMSLGMDFPGYARKLRESGLAEEQAVSLALEGYRANVVLFERLVAFLHVQPHPVLVVAAAGNESRREDNGNAIEIGVAPPAASAGIVSVAALGRRQDGTLGVASFSNTGATISGPGKDIVSAGLNNGLRSMSGTSMATPHIAGVAALWAERLRKQGNLNLTNLTGKLVGQAVFQHLQPGIDPADVGAGLAIAPQE</sequence>
<dbReference type="PANTHER" id="PTHR43806">
    <property type="entry name" value="PEPTIDASE S8"/>
    <property type="match status" value="1"/>
</dbReference>
<proteinExistence type="inferred from homology"/>
<dbReference type="EMBL" id="SSFD01000238">
    <property type="protein sequence ID" value="TXH82581.1"/>
    <property type="molecule type" value="Genomic_DNA"/>
</dbReference>
<evidence type="ECO:0000313" key="8">
    <source>
        <dbReference type="EMBL" id="TXH82581.1"/>
    </source>
</evidence>
<keyword evidence="2 5" id="KW-0645">Protease</keyword>
<dbReference type="InterPro" id="IPR023828">
    <property type="entry name" value="Peptidase_S8_Ser-AS"/>
</dbReference>
<dbReference type="InterPro" id="IPR000209">
    <property type="entry name" value="Peptidase_S8/S53_dom"/>
</dbReference>